<protein>
    <submittedName>
        <fullName evidence="1">Uncharacterized protein</fullName>
    </submittedName>
</protein>
<evidence type="ECO:0000313" key="1">
    <source>
        <dbReference type="EMBL" id="JAD28436.1"/>
    </source>
</evidence>
<organism evidence="1">
    <name type="scientific">Arundo donax</name>
    <name type="common">Giant reed</name>
    <name type="synonym">Donax arundinaceus</name>
    <dbReference type="NCBI Taxonomy" id="35708"/>
    <lineage>
        <taxon>Eukaryota</taxon>
        <taxon>Viridiplantae</taxon>
        <taxon>Streptophyta</taxon>
        <taxon>Embryophyta</taxon>
        <taxon>Tracheophyta</taxon>
        <taxon>Spermatophyta</taxon>
        <taxon>Magnoliopsida</taxon>
        <taxon>Liliopsida</taxon>
        <taxon>Poales</taxon>
        <taxon>Poaceae</taxon>
        <taxon>PACMAD clade</taxon>
        <taxon>Arundinoideae</taxon>
        <taxon>Arundineae</taxon>
        <taxon>Arundo</taxon>
    </lineage>
</organism>
<name>A0A0A8YQ36_ARUDO</name>
<accession>A0A0A8YQ36</accession>
<dbReference type="AlphaFoldDB" id="A0A0A8YQ36"/>
<dbReference type="EMBL" id="GBRH01269459">
    <property type="protein sequence ID" value="JAD28436.1"/>
    <property type="molecule type" value="Transcribed_RNA"/>
</dbReference>
<sequence>MASVRTEVQTLYLTAHKKDPLDQINVSTTHRWCSTSQQCQMEKMLVLGH</sequence>
<proteinExistence type="predicted"/>
<reference evidence="1" key="1">
    <citation type="submission" date="2014-09" db="EMBL/GenBank/DDBJ databases">
        <authorList>
            <person name="Magalhaes I.L.F."/>
            <person name="Oliveira U."/>
            <person name="Santos F.R."/>
            <person name="Vidigal T.H.D.A."/>
            <person name="Brescovit A.D."/>
            <person name="Santos A.J."/>
        </authorList>
    </citation>
    <scope>NUCLEOTIDE SEQUENCE</scope>
    <source>
        <tissue evidence="1">Shoot tissue taken approximately 20 cm above the soil surface</tissue>
    </source>
</reference>
<reference evidence="1" key="2">
    <citation type="journal article" date="2015" name="Data Brief">
        <title>Shoot transcriptome of the giant reed, Arundo donax.</title>
        <authorList>
            <person name="Barrero R.A."/>
            <person name="Guerrero F.D."/>
            <person name="Moolhuijzen P."/>
            <person name="Goolsby J.A."/>
            <person name="Tidwell J."/>
            <person name="Bellgard S.E."/>
            <person name="Bellgard M.I."/>
        </authorList>
    </citation>
    <scope>NUCLEOTIDE SEQUENCE</scope>
    <source>
        <tissue evidence="1">Shoot tissue taken approximately 20 cm above the soil surface</tissue>
    </source>
</reference>